<dbReference type="InterPro" id="IPR021682">
    <property type="entry name" value="DUF2933"/>
</dbReference>
<dbReference type="AlphaFoldDB" id="A0A0W1ASY1"/>
<keyword evidence="2" id="KW-0472">Membrane</keyword>
<dbReference type="Proteomes" id="UP000054709">
    <property type="component" value="Unassembled WGS sequence"/>
</dbReference>
<evidence type="ECO:0000256" key="2">
    <source>
        <dbReference type="SAM" id="Phobius"/>
    </source>
</evidence>
<feature type="transmembrane region" description="Helical" evidence="2">
    <location>
        <begin position="6"/>
        <end position="24"/>
    </location>
</feature>
<evidence type="ECO:0008006" key="5">
    <source>
        <dbReference type="Google" id="ProtNLM"/>
    </source>
</evidence>
<keyword evidence="1" id="KW-0175">Coiled coil</keyword>
<reference evidence="3 4" key="1">
    <citation type="journal article" date="2015" name="Int. Biodeterior. Biodegradation">
        <title>Physiological and genetic screening methods for the isolation of methyl tert-butyl ether-degrading bacteria for bioremediation purposes.</title>
        <authorList>
            <person name="Guisado I.M."/>
            <person name="Purswani J."/>
            <person name="Gonzalez Lopez J."/>
            <person name="Pozo C."/>
        </authorList>
    </citation>
    <scope>NUCLEOTIDE SEQUENCE [LARGE SCALE GENOMIC DNA]</scope>
    <source>
        <strain evidence="3 4">SH7</strain>
    </source>
</reference>
<sequence length="68" mass="7913">MNWSWLITLICPLMMLFMMFGLGGKHGHGHGHGSRKQASPDYQELQKELNELKIQNEQMRRDIQSLTT</sequence>
<dbReference type="Pfam" id="PF11666">
    <property type="entry name" value="DUF2933"/>
    <property type="match status" value="1"/>
</dbReference>
<organism evidence="3 4">
    <name type="scientific">Paenibacillus etheri</name>
    <dbReference type="NCBI Taxonomy" id="1306852"/>
    <lineage>
        <taxon>Bacteria</taxon>
        <taxon>Bacillati</taxon>
        <taxon>Bacillota</taxon>
        <taxon>Bacilli</taxon>
        <taxon>Bacillales</taxon>
        <taxon>Paenibacillaceae</taxon>
        <taxon>Paenibacillus</taxon>
    </lineage>
</organism>
<proteinExistence type="predicted"/>
<evidence type="ECO:0000313" key="4">
    <source>
        <dbReference type="Proteomes" id="UP000054709"/>
    </source>
</evidence>
<dbReference type="OrthoDB" id="2973041at2"/>
<evidence type="ECO:0000313" key="3">
    <source>
        <dbReference type="EMBL" id="KTD84449.1"/>
    </source>
</evidence>
<comment type="caution">
    <text evidence="3">The sequence shown here is derived from an EMBL/GenBank/DDBJ whole genome shotgun (WGS) entry which is preliminary data.</text>
</comment>
<keyword evidence="4" id="KW-1185">Reference proteome</keyword>
<keyword evidence="2" id="KW-0812">Transmembrane</keyword>
<feature type="coiled-coil region" evidence="1">
    <location>
        <begin position="35"/>
        <end position="62"/>
    </location>
</feature>
<dbReference type="EMBL" id="LCZJ02000034">
    <property type="protein sequence ID" value="KTD84449.1"/>
    <property type="molecule type" value="Genomic_DNA"/>
</dbReference>
<name>A0A0W1ASY1_9BACL</name>
<evidence type="ECO:0000256" key="1">
    <source>
        <dbReference type="SAM" id="Coils"/>
    </source>
</evidence>
<gene>
    <name evidence="3" type="ORF">UQ64_26010</name>
</gene>
<protein>
    <recommendedName>
        <fullName evidence="5">DUF2933 domain-containing protein</fullName>
    </recommendedName>
</protein>
<accession>A0A0W1ASY1</accession>
<dbReference type="RefSeq" id="WP_060625771.1">
    <property type="nucleotide sequence ID" value="NZ_LCZJ02000034.1"/>
</dbReference>
<keyword evidence="2" id="KW-1133">Transmembrane helix</keyword>